<dbReference type="EMBL" id="QSFT01000031">
    <property type="protein sequence ID" value="RHA73729.1"/>
    <property type="molecule type" value="Genomic_DNA"/>
</dbReference>
<gene>
    <name evidence="1" type="ORF">DW921_12105</name>
</gene>
<name>A0A413SWV8_9BACT</name>
<accession>A0A413SWV8</accession>
<comment type="caution">
    <text evidence="1">The sequence shown here is derived from an EMBL/GenBank/DDBJ whole genome shotgun (WGS) entry which is preliminary data.</text>
</comment>
<dbReference type="GO" id="GO:0004519">
    <property type="term" value="F:endonuclease activity"/>
    <property type="evidence" value="ECO:0007669"/>
    <property type="project" value="InterPro"/>
</dbReference>
<dbReference type="AlphaFoldDB" id="A0A413SWV8"/>
<organism evidence="1 2">
    <name type="scientific">Phocaeicola coprophilus</name>
    <dbReference type="NCBI Taxonomy" id="387090"/>
    <lineage>
        <taxon>Bacteria</taxon>
        <taxon>Pseudomonadati</taxon>
        <taxon>Bacteroidota</taxon>
        <taxon>Bacteroidia</taxon>
        <taxon>Bacteroidales</taxon>
        <taxon>Bacteroidaceae</taxon>
        <taxon>Phocaeicola</taxon>
    </lineage>
</organism>
<evidence type="ECO:0000313" key="1">
    <source>
        <dbReference type="EMBL" id="RHA73729.1"/>
    </source>
</evidence>
<proteinExistence type="predicted"/>
<sequence>MRIFTEQAIKEYAETHPDAKVALQEWTTIVKKSEWTCFADVKKTFNSVDNVGNQHYVFNIKGNNYKLIVVIKFTIKFVYIRFIGTHTEYDRIADCSVL</sequence>
<dbReference type="Pfam" id="PF09907">
    <property type="entry name" value="HigB_toxin"/>
    <property type="match status" value="1"/>
</dbReference>
<dbReference type="GO" id="GO:0003723">
    <property type="term" value="F:RNA binding"/>
    <property type="evidence" value="ECO:0007669"/>
    <property type="project" value="InterPro"/>
</dbReference>
<dbReference type="RefSeq" id="WP_118400811.1">
    <property type="nucleotide sequence ID" value="NZ_CABJGD010000031.1"/>
</dbReference>
<dbReference type="Proteomes" id="UP000283855">
    <property type="component" value="Unassembled WGS sequence"/>
</dbReference>
<dbReference type="InterPro" id="IPR018669">
    <property type="entry name" value="Toxin_HigB"/>
</dbReference>
<protein>
    <submittedName>
        <fullName evidence="1">Type II toxin-antitoxin system HigB family toxin</fullName>
    </submittedName>
</protein>
<reference evidence="1 2" key="1">
    <citation type="submission" date="2018-08" db="EMBL/GenBank/DDBJ databases">
        <title>A genome reference for cultivated species of the human gut microbiota.</title>
        <authorList>
            <person name="Zou Y."/>
            <person name="Xue W."/>
            <person name="Luo G."/>
        </authorList>
    </citation>
    <scope>NUCLEOTIDE SEQUENCE [LARGE SCALE GENOMIC DNA]</scope>
    <source>
        <strain evidence="1 2">AM42-38</strain>
    </source>
</reference>
<evidence type="ECO:0000313" key="2">
    <source>
        <dbReference type="Proteomes" id="UP000283855"/>
    </source>
</evidence>
<dbReference type="GO" id="GO:0110001">
    <property type="term" value="C:toxin-antitoxin complex"/>
    <property type="evidence" value="ECO:0007669"/>
    <property type="project" value="InterPro"/>
</dbReference>